<evidence type="ECO:0000256" key="1">
    <source>
        <dbReference type="SAM" id="MobiDB-lite"/>
    </source>
</evidence>
<sequence>MPEGEEKIHWCKPAIERGSSCKHPFTTSKGATRGHGKRYLSPRCRQERDPKRRKDDDATGAGGSGSTLASQPHSINIAESSKETPNVIVDHLHTDQQAKCNKKIVHLKQPPNFIAMGYSGYICKADEDTIIKHPRYLPDNEPYNEMYRNMISTEKQIYERLGNHKGIIPFLGVHDQSTGAIKLAYAPQGDLESYIQNHDKPSEAIRASWIQSIVETFWHIYSCKVLHQDVKPNNILVHNNCLKVTGFGNAEIYALDANMKAIYMEEPFPRVDILGSGCIIYSIAAWRAFWYDYFEQDRWPEPEDIPSLYEDFNASTSTNVSSAKEV</sequence>
<dbReference type="PROSITE" id="PS50011">
    <property type="entry name" value="PROTEIN_KINASE_DOM"/>
    <property type="match status" value="1"/>
</dbReference>
<organism evidence="3 4">
    <name type="scientific">Aspergillus tubingensis (strain CBS 134.48)</name>
    <dbReference type="NCBI Taxonomy" id="767770"/>
    <lineage>
        <taxon>Eukaryota</taxon>
        <taxon>Fungi</taxon>
        <taxon>Dikarya</taxon>
        <taxon>Ascomycota</taxon>
        <taxon>Pezizomycotina</taxon>
        <taxon>Eurotiomycetes</taxon>
        <taxon>Eurotiomycetidae</taxon>
        <taxon>Eurotiales</taxon>
        <taxon>Aspergillaceae</taxon>
        <taxon>Aspergillus</taxon>
        <taxon>Aspergillus subgen. Circumdati</taxon>
    </lineage>
</organism>
<dbReference type="Gene3D" id="1.10.510.10">
    <property type="entry name" value="Transferase(Phosphotransferase) domain 1"/>
    <property type="match status" value="1"/>
</dbReference>
<dbReference type="AlphaFoldDB" id="A0A1L9NK86"/>
<dbReference type="SMART" id="SM00220">
    <property type="entry name" value="S_TKc"/>
    <property type="match status" value="1"/>
</dbReference>
<dbReference type="GO" id="GO:0005524">
    <property type="term" value="F:ATP binding"/>
    <property type="evidence" value="ECO:0007669"/>
    <property type="project" value="InterPro"/>
</dbReference>
<proteinExistence type="predicted"/>
<dbReference type="PANTHER" id="PTHR48011:SF4">
    <property type="entry name" value="MITOGEN-ACTIVATED PROTEIN KINASE KINASE KINASE 19"/>
    <property type="match status" value="1"/>
</dbReference>
<dbReference type="PROSITE" id="PS00108">
    <property type="entry name" value="PROTEIN_KINASE_ST"/>
    <property type="match status" value="1"/>
</dbReference>
<dbReference type="EMBL" id="KV878177">
    <property type="protein sequence ID" value="OJI89647.1"/>
    <property type="molecule type" value="Genomic_DNA"/>
</dbReference>
<dbReference type="STRING" id="767770.A0A1L9NK86"/>
<evidence type="ECO:0000313" key="4">
    <source>
        <dbReference type="Proteomes" id="UP000184304"/>
    </source>
</evidence>
<dbReference type="Proteomes" id="UP000184304">
    <property type="component" value="Unassembled WGS sequence"/>
</dbReference>
<dbReference type="GO" id="GO:0004672">
    <property type="term" value="F:protein kinase activity"/>
    <property type="evidence" value="ECO:0007669"/>
    <property type="project" value="InterPro"/>
</dbReference>
<name>A0A1L9NK86_ASPTC</name>
<dbReference type="SUPFAM" id="SSF56112">
    <property type="entry name" value="Protein kinase-like (PK-like)"/>
    <property type="match status" value="1"/>
</dbReference>
<reference evidence="4" key="1">
    <citation type="journal article" date="2017" name="Genome Biol.">
        <title>Comparative genomics reveals high biological diversity and specific adaptations in the industrially and medically important fungal genus Aspergillus.</title>
        <authorList>
            <person name="de Vries R.P."/>
            <person name="Riley R."/>
            <person name="Wiebenga A."/>
            <person name="Aguilar-Osorio G."/>
            <person name="Amillis S."/>
            <person name="Uchima C.A."/>
            <person name="Anderluh G."/>
            <person name="Asadollahi M."/>
            <person name="Askin M."/>
            <person name="Barry K."/>
            <person name="Battaglia E."/>
            <person name="Bayram O."/>
            <person name="Benocci T."/>
            <person name="Braus-Stromeyer S.A."/>
            <person name="Caldana C."/>
            <person name="Canovas D."/>
            <person name="Cerqueira G.C."/>
            <person name="Chen F."/>
            <person name="Chen W."/>
            <person name="Choi C."/>
            <person name="Clum A."/>
            <person name="Dos Santos R.A."/>
            <person name="Damasio A.R."/>
            <person name="Diallinas G."/>
            <person name="Emri T."/>
            <person name="Fekete E."/>
            <person name="Flipphi M."/>
            <person name="Freyberg S."/>
            <person name="Gallo A."/>
            <person name="Gournas C."/>
            <person name="Habgood R."/>
            <person name="Hainaut M."/>
            <person name="Harispe M.L."/>
            <person name="Henrissat B."/>
            <person name="Hilden K.S."/>
            <person name="Hope R."/>
            <person name="Hossain A."/>
            <person name="Karabika E."/>
            <person name="Karaffa L."/>
            <person name="Karanyi Z."/>
            <person name="Krasevec N."/>
            <person name="Kuo A."/>
            <person name="Kusch H."/>
            <person name="LaButti K."/>
            <person name="Lagendijk E.L."/>
            <person name="Lapidus A."/>
            <person name="Levasseur A."/>
            <person name="Lindquist E."/>
            <person name="Lipzen A."/>
            <person name="Logrieco A.F."/>
            <person name="MacCabe A."/>
            <person name="Maekelae M.R."/>
            <person name="Malavazi I."/>
            <person name="Melin P."/>
            <person name="Meyer V."/>
            <person name="Mielnichuk N."/>
            <person name="Miskei M."/>
            <person name="Molnar A.P."/>
            <person name="Mule G."/>
            <person name="Ngan C.Y."/>
            <person name="Orejas M."/>
            <person name="Orosz E."/>
            <person name="Ouedraogo J.P."/>
            <person name="Overkamp K.M."/>
            <person name="Park H.-S."/>
            <person name="Perrone G."/>
            <person name="Piumi F."/>
            <person name="Punt P.J."/>
            <person name="Ram A.F."/>
            <person name="Ramon A."/>
            <person name="Rauscher S."/>
            <person name="Record E."/>
            <person name="Riano-Pachon D.M."/>
            <person name="Robert V."/>
            <person name="Roehrig J."/>
            <person name="Ruller R."/>
            <person name="Salamov A."/>
            <person name="Salih N.S."/>
            <person name="Samson R.A."/>
            <person name="Sandor E."/>
            <person name="Sanguinetti M."/>
            <person name="Schuetze T."/>
            <person name="Sepcic K."/>
            <person name="Shelest E."/>
            <person name="Sherlock G."/>
            <person name="Sophianopoulou V."/>
            <person name="Squina F.M."/>
            <person name="Sun H."/>
            <person name="Susca A."/>
            <person name="Todd R.B."/>
            <person name="Tsang A."/>
            <person name="Unkles S.E."/>
            <person name="van de Wiele N."/>
            <person name="van Rossen-Uffink D."/>
            <person name="Oliveira J.V."/>
            <person name="Vesth T.C."/>
            <person name="Visser J."/>
            <person name="Yu J.-H."/>
            <person name="Zhou M."/>
            <person name="Andersen M.R."/>
            <person name="Archer D.B."/>
            <person name="Baker S.E."/>
            <person name="Benoit I."/>
            <person name="Brakhage A.A."/>
            <person name="Braus G.H."/>
            <person name="Fischer R."/>
            <person name="Frisvad J.C."/>
            <person name="Goldman G.H."/>
            <person name="Houbraken J."/>
            <person name="Oakley B."/>
            <person name="Pocsi I."/>
            <person name="Scazzocchio C."/>
            <person name="Seiboth B."/>
            <person name="vanKuyk P.A."/>
            <person name="Wortman J."/>
            <person name="Dyer P.S."/>
            <person name="Grigoriev I.V."/>
        </authorList>
    </citation>
    <scope>NUCLEOTIDE SEQUENCE [LARGE SCALE GENOMIC DNA]</scope>
    <source>
        <strain evidence="4">CBS 134.48</strain>
    </source>
</reference>
<dbReference type="OrthoDB" id="1668230at2759"/>
<gene>
    <name evidence="3" type="ORF">ASPTUDRAFT_195175</name>
</gene>
<dbReference type="InterPro" id="IPR008271">
    <property type="entry name" value="Ser/Thr_kinase_AS"/>
</dbReference>
<feature type="domain" description="Protein kinase" evidence="2">
    <location>
        <begin position="53"/>
        <end position="326"/>
    </location>
</feature>
<accession>A0A1L9NK86</accession>
<dbReference type="GO" id="GO:0007165">
    <property type="term" value="P:signal transduction"/>
    <property type="evidence" value="ECO:0007669"/>
    <property type="project" value="TreeGrafter"/>
</dbReference>
<evidence type="ECO:0000259" key="2">
    <source>
        <dbReference type="PROSITE" id="PS50011"/>
    </source>
</evidence>
<dbReference type="VEuPathDB" id="FungiDB:ASPTUDRAFT_195175"/>
<protein>
    <recommendedName>
        <fullName evidence="2">Protein kinase domain-containing protein</fullName>
    </recommendedName>
</protein>
<feature type="compositionally biased region" description="Basic and acidic residues" evidence="1">
    <location>
        <begin position="44"/>
        <end position="57"/>
    </location>
</feature>
<dbReference type="InterPro" id="IPR052751">
    <property type="entry name" value="Plant_MAPKKK"/>
</dbReference>
<keyword evidence="4" id="KW-1185">Reference proteome</keyword>
<dbReference type="InterPro" id="IPR000719">
    <property type="entry name" value="Prot_kinase_dom"/>
</dbReference>
<evidence type="ECO:0000313" key="3">
    <source>
        <dbReference type="EMBL" id="OJI89647.1"/>
    </source>
</evidence>
<dbReference type="InterPro" id="IPR011009">
    <property type="entry name" value="Kinase-like_dom_sf"/>
</dbReference>
<feature type="region of interest" description="Disordered" evidence="1">
    <location>
        <begin position="17"/>
        <end position="73"/>
    </location>
</feature>
<dbReference type="Pfam" id="PF00069">
    <property type="entry name" value="Pkinase"/>
    <property type="match status" value="1"/>
</dbReference>
<dbReference type="PANTHER" id="PTHR48011">
    <property type="entry name" value="CCR4-NOT TRANSCRIPTIONAL COMPLEX SUBUNIT CAF120-RELATED"/>
    <property type="match status" value="1"/>
</dbReference>